<organism evidence="1 2">
    <name type="scientific">Champsocephalus gunnari</name>
    <name type="common">Mackerel icefish</name>
    <dbReference type="NCBI Taxonomy" id="52237"/>
    <lineage>
        <taxon>Eukaryota</taxon>
        <taxon>Metazoa</taxon>
        <taxon>Chordata</taxon>
        <taxon>Craniata</taxon>
        <taxon>Vertebrata</taxon>
        <taxon>Euteleostomi</taxon>
        <taxon>Actinopterygii</taxon>
        <taxon>Neopterygii</taxon>
        <taxon>Teleostei</taxon>
        <taxon>Neoteleostei</taxon>
        <taxon>Acanthomorphata</taxon>
        <taxon>Eupercaria</taxon>
        <taxon>Perciformes</taxon>
        <taxon>Notothenioidei</taxon>
        <taxon>Channichthyidae</taxon>
        <taxon>Champsocephalus</taxon>
    </lineage>
</organism>
<comment type="caution">
    <text evidence="1">The sequence shown here is derived from an EMBL/GenBank/DDBJ whole genome shotgun (WGS) entry which is preliminary data.</text>
</comment>
<reference evidence="1 2" key="1">
    <citation type="journal article" date="2023" name="Mol. Biol. Evol.">
        <title>Genomics of Secondarily Temperate Adaptation in the Only Non-Antarctic Icefish.</title>
        <authorList>
            <person name="Rivera-Colon A.G."/>
            <person name="Rayamajhi N."/>
            <person name="Minhas B.F."/>
            <person name="Madrigal G."/>
            <person name="Bilyk K.T."/>
            <person name="Yoon V."/>
            <person name="Hune M."/>
            <person name="Gregory S."/>
            <person name="Cheng C.H.C."/>
            <person name="Catchen J.M."/>
        </authorList>
    </citation>
    <scope>NUCLEOTIDE SEQUENCE [LARGE SCALE GENOMIC DNA]</scope>
    <source>
        <tissue evidence="1">White muscle</tissue>
    </source>
</reference>
<evidence type="ECO:0000313" key="1">
    <source>
        <dbReference type="EMBL" id="KAK5919981.1"/>
    </source>
</evidence>
<dbReference type="EMBL" id="JAURVH010001524">
    <property type="protein sequence ID" value="KAK5919981.1"/>
    <property type="molecule type" value="Genomic_DNA"/>
</dbReference>
<keyword evidence="2" id="KW-1185">Reference proteome</keyword>
<dbReference type="Proteomes" id="UP001331515">
    <property type="component" value="Unassembled WGS sequence"/>
</dbReference>
<gene>
    <name evidence="1" type="ORF">CgunFtcFv8_023826</name>
</gene>
<accession>A0AAN8DBY7</accession>
<evidence type="ECO:0000313" key="2">
    <source>
        <dbReference type="Proteomes" id="UP001331515"/>
    </source>
</evidence>
<protein>
    <submittedName>
        <fullName evidence="1">Uncharacterized protein</fullName>
    </submittedName>
</protein>
<proteinExistence type="predicted"/>
<name>A0AAN8DBY7_CHAGU</name>
<dbReference type="AlphaFoldDB" id="A0AAN8DBY7"/>
<sequence>MCTTLHPNGRFRKFLYPGDSGSDEDAALPSHSHLGTCCPGDVPLQRGGDGAAEQTGTLAVQSNAAAASDCPHTLSLTDRSLWLAG</sequence>